<keyword evidence="3" id="KW-0328">Glycosyltransferase</keyword>
<dbReference type="GO" id="GO:1901137">
    <property type="term" value="P:carbohydrate derivative biosynthetic process"/>
    <property type="evidence" value="ECO:0007669"/>
    <property type="project" value="UniProtKB-ARBA"/>
</dbReference>
<dbReference type="Proteomes" id="UP001140949">
    <property type="component" value="Unassembled WGS sequence"/>
</dbReference>
<dbReference type="EC" id="2.4.1.-" evidence="4"/>
<dbReference type="GO" id="GO:0008194">
    <property type="term" value="F:UDP-glycosyltransferase activity"/>
    <property type="evidence" value="ECO:0007669"/>
    <property type="project" value="InterPro"/>
</dbReference>
<evidence type="ECO:0000256" key="2">
    <source>
        <dbReference type="ARBA" id="ARBA00022679"/>
    </source>
</evidence>
<dbReference type="EMBL" id="JANAVB010042218">
    <property type="protein sequence ID" value="KAJ6794583.1"/>
    <property type="molecule type" value="Genomic_DNA"/>
</dbReference>
<name>A0AAX6DS07_IRIPA</name>
<keyword evidence="2 3" id="KW-0808">Transferase</keyword>
<feature type="domain" description="Glycosyltransferase N-terminal" evidence="6">
    <location>
        <begin position="9"/>
        <end position="245"/>
    </location>
</feature>
<dbReference type="Pfam" id="PF00201">
    <property type="entry name" value="UDPGT"/>
    <property type="match status" value="1"/>
</dbReference>
<dbReference type="AlphaFoldDB" id="A0AAX6DS07"/>
<evidence type="ECO:0000313" key="8">
    <source>
        <dbReference type="Proteomes" id="UP001140949"/>
    </source>
</evidence>
<evidence type="ECO:0000313" key="7">
    <source>
        <dbReference type="EMBL" id="KAJ6794583.1"/>
    </source>
</evidence>
<proteinExistence type="inferred from homology"/>
<feature type="region of interest" description="Disordered" evidence="5">
    <location>
        <begin position="73"/>
        <end position="95"/>
    </location>
</feature>
<dbReference type="PROSITE" id="PS00375">
    <property type="entry name" value="UDPGT"/>
    <property type="match status" value="1"/>
</dbReference>
<protein>
    <recommendedName>
        <fullName evidence="4">Glycosyltransferase</fullName>
        <ecNumber evidence="4">2.4.1.-</ecNumber>
    </recommendedName>
</protein>
<evidence type="ECO:0000256" key="1">
    <source>
        <dbReference type="ARBA" id="ARBA00009995"/>
    </source>
</evidence>
<dbReference type="PANTHER" id="PTHR48044:SF22">
    <property type="entry name" value="GLYCOSYLTRANSFERASE"/>
    <property type="match status" value="1"/>
</dbReference>
<dbReference type="FunFam" id="3.40.50.2000:FF:000060">
    <property type="entry name" value="Glycosyltransferase"/>
    <property type="match status" value="1"/>
</dbReference>
<gene>
    <name evidence="7" type="ORF">M6B38_230735</name>
</gene>
<evidence type="ECO:0000256" key="5">
    <source>
        <dbReference type="SAM" id="MobiDB-lite"/>
    </source>
</evidence>
<comment type="similarity">
    <text evidence="1 3">Belongs to the UDP-glycosyltransferase family.</text>
</comment>
<keyword evidence="8" id="KW-1185">Reference proteome</keyword>
<reference evidence="7" key="2">
    <citation type="submission" date="2023-04" db="EMBL/GenBank/DDBJ databases">
        <authorList>
            <person name="Bruccoleri R.E."/>
            <person name="Oakeley E.J."/>
            <person name="Faust A.-M."/>
            <person name="Dessus-Babus S."/>
            <person name="Altorfer M."/>
            <person name="Burckhardt D."/>
            <person name="Oertli M."/>
            <person name="Naumann U."/>
            <person name="Petersen F."/>
            <person name="Wong J."/>
        </authorList>
    </citation>
    <scope>NUCLEOTIDE SEQUENCE</scope>
    <source>
        <strain evidence="7">GSM-AAB239-AS_SAM_17_03QT</strain>
        <tissue evidence="7">Leaf</tissue>
    </source>
</reference>
<dbReference type="InterPro" id="IPR002213">
    <property type="entry name" value="UDP_glucos_trans"/>
</dbReference>
<organism evidence="7 8">
    <name type="scientific">Iris pallida</name>
    <name type="common">Sweet iris</name>
    <dbReference type="NCBI Taxonomy" id="29817"/>
    <lineage>
        <taxon>Eukaryota</taxon>
        <taxon>Viridiplantae</taxon>
        <taxon>Streptophyta</taxon>
        <taxon>Embryophyta</taxon>
        <taxon>Tracheophyta</taxon>
        <taxon>Spermatophyta</taxon>
        <taxon>Magnoliopsida</taxon>
        <taxon>Liliopsida</taxon>
        <taxon>Asparagales</taxon>
        <taxon>Iridaceae</taxon>
        <taxon>Iridoideae</taxon>
        <taxon>Irideae</taxon>
        <taxon>Iris</taxon>
    </lineage>
</organism>
<evidence type="ECO:0000256" key="4">
    <source>
        <dbReference type="RuleBase" id="RU362057"/>
    </source>
</evidence>
<dbReference type="CDD" id="cd03784">
    <property type="entry name" value="GT1_Gtf-like"/>
    <property type="match status" value="1"/>
</dbReference>
<reference evidence="7" key="1">
    <citation type="journal article" date="2023" name="GigaByte">
        <title>Genome assembly of the bearded iris, Iris pallida Lam.</title>
        <authorList>
            <person name="Bruccoleri R.E."/>
            <person name="Oakeley E.J."/>
            <person name="Faust A.M.E."/>
            <person name="Altorfer M."/>
            <person name="Dessus-Babus S."/>
            <person name="Burckhardt D."/>
            <person name="Oertli M."/>
            <person name="Naumann U."/>
            <person name="Petersen F."/>
            <person name="Wong J."/>
        </authorList>
    </citation>
    <scope>NUCLEOTIDE SEQUENCE</scope>
    <source>
        <strain evidence="7">GSM-AAB239-AS_SAM_17_03QT</strain>
    </source>
</reference>
<dbReference type="InterPro" id="IPR058980">
    <property type="entry name" value="Glyco_transf_N"/>
</dbReference>
<evidence type="ECO:0000256" key="3">
    <source>
        <dbReference type="RuleBase" id="RU003718"/>
    </source>
</evidence>
<dbReference type="SUPFAM" id="SSF53756">
    <property type="entry name" value="UDP-Glycosyltransferase/glycogen phosphorylase"/>
    <property type="match status" value="1"/>
</dbReference>
<evidence type="ECO:0000259" key="6">
    <source>
        <dbReference type="Pfam" id="PF26168"/>
    </source>
</evidence>
<dbReference type="Pfam" id="PF26168">
    <property type="entry name" value="Glyco_transf_N"/>
    <property type="match status" value="1"/>
</dbReference>
<dbReference type="Gene3D" id="3.40.50.2000">
    <property type="entry name" value="Glycogen Phosphorylase B"/>
    <property type="match status" value="2"/>
</dbReference>
<accession>A0AAX6DS07</accession>
<sequence length="471" mass="52164">MEQQQQQQEVSFVMLPLPAQGHLNQLLHLAGRVAAYNVPVHYVGYATHNRQARDRADVRDYSTANPIKFHDVPVPPTAFSAPPPPPNPNSTSTNFPSHLQPAFDAALALDSHLLSLLRSLSAASRRVVLVHDSTMAFAASVASSLPNVESFSFHSVSAFTVLFFHWQSRGRSPDRALSALPELSFQGCFSDEFLDFIRRQHEKTVSDSGRLLNTCRAIEGPFVDRLALEPSWQGQKVFAVGPLNPLNPRKGAGGASRHKCLDWLDRQPENSVIYVSFGTTSTLPKEQVLELAYGLESSNQRFVWVLRDADRSDIYAAAEDDADEKDVRAREVMLNCERGMVLGGWAPQLEILAHPSTGGFLTHCGWNSCMESMSMGVPMLAWPMHSDQPRNTMLVTEVLRVGAVAREWAKREEVLPAAKIRDSIVRLMVGKEGLAMRRRAQMVGEAIRGATLEGGTSKEDLDSFMDYVTRS</sequence>
<dbReference type="InterPro" id="IPR035595">
    <property type="entry name" value="UDP_glycos_trans_CS"/>
</dbReference>
<comment type="caution">
    <text evidence="7">The sequence shown here is derived from an EMBL/GenBank/DDBJ whole genome shotgun (WGS) entry which is preliminary data.</text>
</comment>
<dbReference type="PANTHER" id="PTHR48044">
    <property type="entry name" value="GLYCOSYLTRANSFERASE"/>
    <property type="match status" value="1"/>
</dbReference>
<feature type="compositionally biased region" description="Pro residues" evidence="5">
    <location>
        <begin position="73"/>
        <end position="88"/>
    </location>
</feature>